<keyword evidence="2" id="KW-1185">Reference proteome</keyword>
<comment type="caution">
    <text evidence="1">The sequence shown here is derived from an EMBL/GenBank/DDBJ whole genome shotgun (WGS) entry which is preliminary data.</text>
</comment>
<name>A0AAD7EH82_9AGAR</name>
<dbReference type="EMBL" id="JARIHO010000047">
    <property type="protein sequence ID" value="KAJ7323237.1"/>
    <property type="molecule type" value="Genomic_DNA"/>
</dbReference>
<proteinExistence type="predicted"/>
<dbReference type="AlphaFoldDB" id="A0AAD7EH82"/>
<evidence type="ECO:0000313" key="1">
    <source>
        <dbReference type="EMBL" id="KAJ7323237.1"/>
    </source>
</evidence>
<accession>A0AAD7EH82</accession>
<organism evidence="1 2">
    <name type="scientific">Mycena albidolilacea</name>
    <dbReference type="NCBI Taxonomy" id="1033008"/>
    <lineage>
        <taxon>Eukaryota</taxon>
        <taxon>Fungi</taxon>
        <taxon>Dikarya</taxon>
        <taxon>Basidiomycota</taxon>
        <taxon>Agaricomycotina</taxon>
        <taxon>Agaricomycetes</taxon>
        <taxon>Agaricomycetidae</taxon>
        <taxon>Agaricales</taxon>
        <taxon>Marasmiineae</taxon>
        <taxon>Mycenaceae</taxon>
        <taxon>Mycena</taxon>
    </lineage>
</organism>
<protein>
    <submittedName>
        <fullName evidence="1">Uncharacterized protein</fullName>
    </submittedName>
</protein>
<evidence type="ECO:0000313" key="2">
    <source>
        <dbReference type="Proteomes" id="UP001218218"/>
    </source>
</evidence>
<reference evidence="1" key="1">
    <citation type="submission" date="2023-03" db="EMBL/GenBank/DDBJ databases">
        <title>Massive genome expansion in bonnet fungi (Mycena s.s.) driven by repeated elements and novel gene families across ecological guilds.</title>
        <authorList>
            <consortium name="Lawrence Berkeley National Laboratory"/>
            <person name="Harder C.B."/>
            <person name="Miyauchi S."/>
            <person name="Viragh M."/>
            <person name="Kuo A."/>
            <person name="Thoen E."/>
            <person name="Andreopoulos B."/>
            <person name="Lu D."/>
            <person name="Skrede I."/>
            <person name="Drula E."/>
            <person name="Henrissat B."/>
            <person name="Morin E."/>
            <person name="Kohler A."/>
            <person name="Barry K."/>
            <person name="LaButti K."/>
            <person name="Morin E."/>
            <person name="Salamov A."/>
            <person name="Lipzen A."/>
            <person name="Mereny Z."/>
            <person name="Hegedus B."/>
            <person name="Baldrian P."/>
            <person name="Stursova M."/>
            <person name="Weitz H."/>
            <person name="Taylor A."/>
            <person name="Grigoriev I.V."/>
            <person name="Nagy L.G."/>
            <person name="Martin F."/>
            <person name="Kauserud H."/>
        </authorList>
    </citation>
    <scope>NUCLEOTIDE SEQUENCE</scope>
    <source>
        <strain evidence="1">CBHHK002</strain>
    </source>
</reference>
<dbReference type="Proteomes" id="UP001218218">
    <property type="component" value="Unassembled WGS sequence"/>
</dbReference>
<gene>
    <name evidence="1" type="ORF">DFH08DRAFT_969317</name>
</gene>
<sequence length="181" mass="19759">MSNFSNELRLNPKLLGLFGILFPKTSTCDTSHLSALLPACYTPLYEPCLHGHQCLPHLSFAYGLYANSDDCLPCPPPACGPPAVPCPPSPMMPCAPLPYSFPYSTPAPWPSPSLLLVRLMPLHLLCIVIVPALMVQPLHRPVLTCLSLHLHLHTALHTKTPLPLLPWCHPQNLSLTLLASI</sequence>